<keyword evidence="3" id="KW-0238">DNA-binding</keyword>
<dbReference type="SUPFAM" id="SSF53850">
    <property type="entry name" value="Periplasmic binding protein-like II"/>
    <property type="match status" value="1"/>
</dbReference>
<dbReference type="InterPro" id="IPR005119">
    <property type="entry name" value="LysR_subst-bd"/>
</dbReference>
<evidence type="ECO:0000313" key="7">
    <source>
        <dbReference type="Proteomes" id="UP001454086"/>
    </source>
</evidence>
<feature type="domain" description="HTH lysR-type" evidence="5">
    <location>
        <begin position="1"/>
        <end position="58"/>
    </location>
</feature>
<organism evidence="6 7">
    <name type="scientific">Enterocloster hominis</name>
    <name type="common">ex Hitch et al. 2024</name>
    <dbReference type="NCBI Taxonomy" id="1917870"/>
    <lineage>
        <taxon>Bacteria</taxon>
        <taxon>Bacillati</taxon>
        <taxon>Bacillota</taxon>
        <taxon>Clostridia</taxon>
        <taxon>Lachnospirales</taxon>
        <taxon>Lachnospiraceae</taxon>
        <taxon>Enterocloster</taxon>
    </lineage>
</organism>
<dbReference type="SUPFAM" id="SSF46785">
    <property type="entry name" value="Winged helix' DNA-binding domain"/>
    <property type="match status" value="1"/>
</dbReference>
<dbReference type="CDD" id="cd05466">
    <property type="entry name" value="PBP2_LTTR_substrate"/>
    <property type="match status" value="1"/>
</dbReference>
<dbReference type="PROSITE" id="PS50931">
    <property type="entry name" value="HTH_LYSR"/>
    <property type="match status" value="1"/>
</dbReference>
<evidence type="ECO:0000256" key="3">
    <source>
        <dbReference type="ARBA" id="ARBA00023125"/>
    </source>
</evidence>
<evidence type="ECO:0000256" key="4">
    <source>
        <dbReference type="ARBA" id="ARBA00023163"/>
    </source>
</evidence>
<evidence type="ECO:0000256" key="1">
    <source>
        <dbReference type="ARBA" id="ARBA00009437"/>
    </source>
</evidence>
<dbReference type="Gene3D" id="3.40.190.290">
    <property type="match status" value="1"/>
</dbReference>
<proteinExistence type="inferred from homology"/>
<dbReference type="PRINTS" id="PR00039">
    <property type="entry name" value="HTHLYSR"/>
</dbReference>
<dbReference type="Gene3D" id="1.10.10.10">
    <property type="entry name" value="Winged helix-like DNA-binding domain superfamily/Winged helix DNA-binding domain"/>
    <property type="match status" value="1"/>
</dbReference>
<keyword evidence="4" id="KW-0804">Transcription</keyword>
<gene>
    <name evidence="6" type="ORF">WMQ36_24135</name>
</gene>
<accession>A0ABV1DCE9</accession>
<dbReference type="EMBL" id="JBBMFM010000146">
    <property type="protein sequence ID" value="MEQ2428057.1"/>
    <property type="molecule type" value="Genomic_DNA"/>
</dbReference>
<evidence type="ECO:0000259" key="5">
    <source>
        <dbReference type="PROSITE" id="PS50931"/>
    </source>
</evidence>
<dbReference type="PANTHER" id="PTHR30346">
    <property type="entry name" value="TRANSCRIPTIONAL DUAL REGULATOR HCAR-RELATED"/>
    <property type="match status" value="1"/>
</dbReference>
<keyword evidence="7" id="KW-1185">Reference proteome</keyword>
<dbReference type="InterPro" id="IPR000847">
    <property type="entry name" value="LysR_HTH_N"/>
</dbReference>
<comment type="caution">
    <text evidence="6">The sequence shown here is derived from an EMBL/GenBank/DDBJ whole genome shotgun (WGS) entry which is preliminary data.</text>
</comment>
<protein>
    <submittedName>
        <fullName evidence="6">LysR family transcriptional regulator</fullName>
    </submittedName>
</protein>
<evidence type="ECO:0000313" key="6">
    <source>
        <dbReference type="EMBL" id="MEQ2428057.1"/>
    </source>
</evidence>
<dbReference type="Proteomes" id="UP001454086">
    <property type="component" value="Unassembled WGS sequence"/>
</dbReference>
<dbReference type="Pfam" id="PF03466">
    <property type="entry name" value="LysR_substrate"/>
    <property type="match status" value="1"/>
</dbReference>
<reference evidence="6 7" key="1">
    <citation type="submission" date="2024-03" db="EMBL/GenBank/DDBJ databases">
        <title>Human intestinal bacterial collection.</title>
        <authorList>
            <person name="Pauvert C."/>
            <person name="Hitch T.C.A."/>
            <person name="Clavel T."/>
        </authorList>
    </citation>
    <scope>NUCLEOTIDE SEQUENCE [LARGE SCALE GENOMIC DNA]</scope>
    <source>
        <strain evidence="6 7">CLA-SR-H021</strain>
    </source>
</reference>
<sequence>MDTKQIEYILKIAEEGNITHAAEKLFLTQPALNQQLLRLEKELGTRLFVRSRTDWRPTEAGRVYLENARKMLQLKQDTYRIISDMVSDQKGRLSIGFTPGRGIHMFSAVYPGFHRKFPDVIVSPNELSVHKQQELISRGELDIGFMTLSEDHKTGDTYIPIATEEIYLVIPGSHPLSSLAPKNGHAALDISAVRNEPFVLMYKESTIRSLVDGIFAQAGFKPTVLFETSNNNTILTMIQSNLCCGLLPAYYIQDNPGGITCFQLPTRPVWEVVASYRKGSYLTQAARYFIELTKEHWNP</sequence>
<dbReference type="Pfam" id="PF00126">
    <property type="entry name" value="HTH_1"/>
    <property type="match status" value="1"/>
</dbReference>
<evidence type="ECO:0000256" key="2">
    <source>
        <dbReference type="ARBA" id="ARBA00023015"/>
    </source>
</evidence>
<name>A0ABV1DCE9_9FIRM</name>
<dbReference type="InterPro" id="IPR036388">
    <property type="entry name" value="WH-like_DNA-bd_sf"/>
</dbReference>
<dbReference type="InterPro" id="IPR036390">
    <property type="entry name" value="WH_DNA-bd_sf"/>
</dbReference>
<dbReference type="PANTHER" id="PTHR30346:SF28">
    <property type="entry name" value="HTH-TYPE TRANSCRIPTIONAL REGULATOR CYNR"/>
    <property type="match status" value="1"/>
</dbReference>
<comment type="similarity">
    <text evidence="1">Belongs to the LysR transcriptional regulatory family.</text>
</comment>
<dbReference type="RefSeq" id="WP_008717165.1">
    <property type="nucleotide sequence ID" value="NZ_JBBMFM010000146.1"/>
</dbReference>
<keyword evidence="2" id="KW-0805">Transcription regulation</keyword>